<dbReference type="SUPFAM" id="SSF51445">
    <property type="entry name" value="(Trans)glycosidases"/>
    <property type="match status" value="1"/>
</dbReference>
<dbReference type="InterPro" id="IPR017853">
    <property type="entry name" value="GH"/>
</dbReference>
<dbReference type="GO" id="GO:0016052">
    <property type="term" value="P:carbohydrate catabolic process"/>
    <property type="evidence" value="ECO:0007669"/>
    <property type="project" value="InterPro"/>
</dbReference>
<dbReference type="PANTHER" id="PTHR43053">
    <property type="entry name" value="GLYCOSIDASE FAMILY 31"/>
    <property type="match status" value="1"/>
</dbReference>
<dbReference type="Proteomes" id="UP000612808">
    <property type="component" value="Unassembled WGS sequence"/>
</dbReference>
<name>A0A8J3NE72_9ACTN</name>
<dbReference type="PANTHER" id="PTHR43053:SF3">
    <property type="entry name" value="ALPHA-GALACTOSIDASE C-RELATED"/>
    <property type="match status" value="1"/>
</dbReference>
<organism evidence="3 4">
    <name type="scientific">Actinocatenispora rupis</name>
    <dbReference type="NCBI Taxonomy" id="519421"/>
    <lineage>
        <taxon>Bacteria</taxon>
        <taxon>Bacillati</taxon>
        <taxon>Actinomycetota</taxon>
        <taxon>Actinomycetes</taxon>
        <taxon>Micromonosporales</taxon>
        <taxon>Micromonosporaceae</taxon>
        <taxon>Actinocatenispora</taxon>
    </lineage>
</organism>
<dbReference type="Pfam" id="PF02065">
    <property type="entry name" value="Melibiase"/>
    <property type="match status" value="1"/>
</dbReference>
<protein>
    <recommendedName>
        <fullName evidence="5">Alpha-galactosidase</fullName>
    </recommendedName>
</protein>
<keyword evidence="1" id="KW-0378">Hydrolase</keyword>
<gene>
    <name evidence="3" type="ORF">Aru02nite_45290</name>
</gene>
<dbReference type="EMBL" id="BOMB01000025">
    <property type="protein sequence ID" value="GID13640.1"/>
    <property type="molecule type" value="Genomic_DNA"/>
</dbReference>
<reference evidence="3" key="1">
    <citation type="submission" date="2021-01" db="EMBL/GenBank/DDBJ databases">
        <title>Whole genome shotgun sequence of Actinocatenispora rupis NBRC 107355.</title>
        <authorList>
            <person name="Komaki H."/>
            <person name="Tamura T."/>
        </authorList>
    </citation>
    <scope>NUCLEOTIDE SEQUENCE</scope>
    <source>
        <strain evidence="3">NBRC 107355</strain>
    </source>
</reference>
<keyword evidence="4" id="KW-1185">Reference proteome</keyword>
<dbReference type="InterPro" id="IPR050985">
    <property type="entry name" value="Alpha-glycosidase_related"/>
</dbReference>
<comment type="caution">
    <text evidence="3">The sequence shown here is derived from an EMBL/GenBank/DDBJ whole genome shotgun (WGS) entry which is preliminary data.</text>
</comment>
<dbReference type="InterPro" id="IPR002252">
    <property type="entry name" value="Glyco_hydro_36"/>
</dbReference>
<dbReference type="Gene3D" id="3.20.20.70">
    <property type="entry name" value="Aldolase class I"/>
    <property type="match status" value="1"/>
</dbReference>
<evidence type="ECO:0000313" key="3">
    <source>
        <dbReference type="EMBL" id="GID13640.1"/>
    </source>
</evidence>
<dbReference type="CDD" id="cd14791">
    <property type="entry name" value="GH36"/>
    <property type="match status" value="1"/>
</dbReference>
<sequence length="596" mass="65067">MPTDPVTLTTAAPPADSIDLQGIRLHADTDAGPAGVDVVEPEPGVLEIHVTAPEPATTLALDWDLTTDGATVYWQPDWAQRRHMPAEWASRRSVSLLRSVPVGSLVDAADRNVASWALSETSRRIQVRREGVREESARFRCTTTVPVPAGEYEVVLRIDRRPVPYWTALADIASWWDGFFAEAPMPAPPAGRMPTYCTWYAMHQELTADRVERAAEQAYALGFRTIIVDDGWQTDDTSRGYWYCGDWETATGKMGDLGEHVARVRRAGLTYLLWLAPSLLGRRSPARARFADRTLGSLSAQDADILDPRYPEVRDHLTEVCVRLLDVAGVDGFKLDFLDAWLVDDPPPAGAGADVPDVESAVARWLTDLRDELALRRPGVLLEFRQNYTGPALQRFGNLFRAADCPMDIVDNRTRTVDVRLLLPGRTVHSDPILWNTAESAVYAAEQLLCALFSVPQVSVDLAALPAEHRRMLTYWLGFHREHVDTLVGGTIEPSRPDLAYPLVRSRGAAGTVAAAYAAVPVPVAAADGPEAVVVNATGVAGVVLDIAPDTEVAVRTVRDHCGETLAGQPDRLGPGLHRLAVPRAGLAELTVVPLH</sequence>
<keyword evidence="2" id="KW-0326">Glycosidase</keyword>
<evidence type="ECO:0008006" key="5">
    <source>
        <dbReference type="Google" id="ProtNLM"/>
    </source>
</evidence>
<dbReference type="RefSeq" id="WP_203660855.1">
    <property type="nucleotide sequence ID" value="NZ_BAAAZM010000015.1"/>
</dbReference>
<evidence type="ECO:0000313" key="4">
    <source>
        <dbReference type="Proteomes" id="UP000612808"/>
    </source>
</evidence>
<dbReference type="AlphaFoldDB" id="A0A8J3NE72"/>
<proteinExistence type="predicted"/>
<dbReference type="GO" id="GO:0004557">
    <property type="term" value="F:alpha-galactosidase activity"/>
    <property type="evidence" value="ECO:0007669"/>
    <property type="project" value="InterPro"/>
</dbReference>
<dbReference type="InterPro" id="IPR013785">
    <property type="entry name" value="Aldolase_TIM"/>
</dbReference>
<evidence type="ECO:0000256" key="1">
    <source>
        <dbReference type="ARBA" id="ARBA00022801"/>
    </source>
</evidence>
<accession>A0A8J3NE72</accession>
<evidence type="ECO:0000256" key="2">
    <source>
        <dbReference type="ARBA" id="ARBA00023295"/>
    </source>
</evidence>